<protein>
    <submittedName>
        <fullName evidence="9">BMP family ABC transporter substrate-binding protein</fullName>
    </submittedName>
</protein>
<keyword evidence="3" id="KW-1003">Cell membrane</keyword>
<evidence type="ECO:0000256" key="7">
    <source>
        <dbReference type="SAM" id="SignalP"/>
    </source>
</evidence>
<evidence type="ECO:0000256" key="1">
    <source>
        <dbReference type="ARBA" id="ARBA00004193"/>
    </source>
</evidence>
<dbReference type="InterPro" id="IPR050957">
    <property type="entry name" value="BMP_lipoprotein"/>
</dbReference>
<feature type="domain" description="ABC transporter substrate-binding protein PnrA-like" evidence="8">
    <location>
        <begin position="47"/>
        <end position="344"/>
    </location>
</feature>
<dbReference type="GO" id="GO:0005886">
    <property type="term" value="C:plasma membrane"/>
    <property type="evidence" value="ECO:0007669"/>
    <property type="project" value="UniProtKB-SubCell"/>
</dbReference>
<dbReference type="InterPro" id="IPR028082">
    <property type="entry name" value="Peripla_BP_I"/>
</dbReference>
<dbReference type="PROSITE" id="PS51257">
    <property type="entry name" value="PROKAR_LIPOPROTEIN"/>
    <property type="match status" value="1"/>
</dbReference>
<accession>A0AAV4LJB6</accession>
<dbReference type="RefSeq" id="WP_282200798.1">
    <property type="nucleotide sequence ID" value="NZ_BOQE01000001.1"/>
</dbReference>
<dbReference type="PANTHER" id="PTHR34296:SF2">
    <property type="entry name" value="ABC TRANSPORTER GUANOSINE-BINDING PROTEIN NUPN"/>
    <property type="match status" value="1"/>
</dbReference>
<dbReference type="EMBL" id="BOQE01000001">
    <property type="protein sequence ID" value="GIM47865.1"/>
    <property type="molecule type" value="Genomic_DNA"/>
</dbReference>
<dbReference type="SUPFAM" id="SSF53822">
    <property type="entry name" value="Periplasmic binding protein-like I"/>
    <property type="match status" value="1"/>
</dbReference>
<dbReference type="CDD" id="cd06354">
    <property type="entry name" value="PBP1_PrnA-like"/>
    <property type="match status" value="1"/>
</dbReference>
<feature type="chain" id="PRO_5043562504" evidence="7">
    <location>
        <begin position="24"/>
        <end position="354"/>
    </location>
</feature>
<comment type="subcellular location">
    <subcellularLocation>
        <location evidence="1">Cell membrane</location>
        <topology evidence="1">Lipid-anchor</topology>
    </subcellularLocation>
</comment>
<dbReference type="Pfam" id="PF02608">
    <property type="entry name" value="Bmp"/>
    <property type="match status" value="1"/>
</dbReference>
<evidence type="ECO:0000313" key="10">
    <source>
        <dbReference type="Proteomes" id="UP001057291"/>
    </source>
</evidence>
<evidence type="ECO:0000256" key="6">
    <source>
        <dbReference type="ARBA" id="ARBA00023288"/>
    </source>
</evidence>
<dbReference type="AlphaFoldDB" id="A0AAV4LJB6"/>
<keyword evidence="5" id="KW-0472">Membrane</keyword>
<sequence length="354" mass="37351">MAKNKKILSIVATGVLSTSLMLAGCGAAKQGEPGAGGAADGKKLRIAMVTDVGGVNDNSFNQSAWEGLQRAQKDLGIDAKYQESHSAEDYQPNLNSFVKANYDLTWGIGYAMAKDLTTVAQQNPNAKLAIVDSNLDGKIPSNVEAVTFKEQEGSFLMGVIAGLMTKSNKVGFIGGVQVPLIEKFEYGFRAGVHAVNPKATVSVAYAGAFNASDKGKVLAATMYDQGVDVIFPAAGATGDGVFKEAKERGAGKWVIGVDRDQSYLAPDNTLSSMVKHVDVAVYTVAKDLKAGKWNGGHELTLGLKDDGVGYAPTTNKHVPADVLKKVDDFKQKIINGEIKVPSTKAEFDAFVAGK</sequence>
<evidence type="ECO:0000256" key="4">
    <source>
        <dbReference type="ARBA" id="ARBA00022729"/>
    </source>
</evidence>
<evidence type="ECO:0000256" key="2">
    <source>
        <dbReference type="ARBA" id="ARBA00008610"/>
    </source>
</evidence>
<evidence type="ECO:0000259" key="8">
    <source>
        <dbReference type="Pfam" id="PF02608"/>
    </source>
</evidence>
<comment type="caution">
    <text evidence="9">The sequence shown here is derived from an EMBL/GenBank/DDBJ whole genome shotgun (WGS) entry which is preliminary data.</text>
</comment>
<keyword evidence="10" id="KW-1185">Reference proteome</keyword>
<keyword evidence="4 7" id="KW-0732">Signal</keyword>
<dbReference type="InterPro" id="IPR003760">
    <property type="entry name" value="PnrA-like"/>
</dbReference>
<keyword evidence="6" id="KW-0449">Lipoprotein</keyword>
<evidence type="ECO:0000256" key="3">
    <source>
        <dbReference type="ARBA" id="ARBA00022475"/>
    </source>
</evidence>
<gene>
    <name evidence="9" type="ORF">DNHGIG_34140</name>
</gene>
<organism evidence="9 10">
    <name type="scientific">Collibacillus ludicampi</name>
    <dbReference type="NCBI Taxonomy" id="2771369"/>
    <lineage>
        <taxon>Bacteria</taxon>
        <taxon>Bacillati</taxon>
        <taxon>Bacillota</taxon>
        <taxon>Bacilli</taxon>
        <taxon>Bacillales</taxon>
        <taxon>Alicyclobacillaceae</taxon>
        <taxon>Collibacillus</taxon>
    </lineage>
</organism>
<proteinExistence type="inferred from homology"/>
<dbReference type="Proteomes" id="UP001057291">
    <property type="component" value="Unassembled WGS sequence"/>
</dbReference>
<reference evidence="9" key="1">
    <citation type="journal article" date="2023" name="Int. J. Syst. Evol. Microbiol.">
        <title>Collibacillus ludicampi gen. nov., sp. nov., a new soil bacterium of the family Alicyclobacillaceae.</title>
        <authorList>
            <person name="Jojima T."/>
            <person name="Ioku Y."/>
            <person name="Fukuta Y."/>
            <person name="Shirasaka N."/>
            <person name="Matsumura Y."/>
            <person name="Mori M."/>
        </authorList>
    </citation>
    <scope>NUCLEOTIDE SEQUENCE</scope>
    <source>
        <strain evidence="9">TP075</strain>
    </source>
</reference>
<feature type="signal peptide" evidence="7">
    <location>
        <begin position="1"/>
        <end position="23"/>
    </location>
</feature>
<name>A0AAV4LJB6_9BACL</name>
<dbReference type="PANTHER" id="PTHR34296">
    <property type="entry name" value="TRANSCRIPTIONAL ACTIVATOR PROTEIN MED"/>
    <property type="match status" value="1"/>
</dbReference>
<evidence type="ECO:0000256" key="5">
    <source>
        <dbReference type="ARBA" id="ARBA00023136"/>
    </source>
</evidence>
<evidence type="ECO:0000313" key="9">
    <source>
        <dbReference type="EMBL" id="GIM47865.1"/>
    </source>
</evidence>
<comment type="similarity">
    <text evidence="2">Belongs to the BMP lipoprotein family.</text>
</comment>
<dbReference type="Gene3D" id="3.40.50.2300">
    <property type="match status" value="2"/>
</dbReference>